<organism evidence="2 3">
    <name type="scientific">Granulosicoccus antarcticus IMCC3135</name>
    <dbReference type="NCBI Taxonomy" id="1192854"/>
    <lineage>
        <taxon>Bacteria</taxon>
        <taxon>Pseudomonadati</taxon>
        <taxon>Pseudomonadota</taxon>
        <taxon>Gammaproteobacteria</taxon>
        <taxon>Chromatiales</taxon>
        <taxon>Granulosicoccaceae</taxon>
        <taxon>Granulosicoccus</taxon>
    </lineage>
</organism>
<dbReference type="InterPro" id="IPR050900">
    <property type="entry name" value="Transposase_IS3/IS150/IS904"/>
</dbReference>
<dbReference type="SUPFAM" id="SSF53098">
    <property type="entry name" value="Ribonuclease H-like"/>
    <property type="match status" value="1"/>
</dbReference>
<accession>A0A2Z2P161</accession>
<dbReference type="InterPro" id="IPR025948">
    <property type="entry name" value="HTH-like_dom"/>
</dbReference>
<dbReference type="Pfam" id="PF13276">
    <property type="entry name" value="HTH_21"/>
    <property type="match status" value="1"/>
</dbReference>
<proteinExistence type="predicted"/>
<dbReference type="InterPro" id="IPR012337">
    <property type="entry name" value="RNaseH-like_sf"/>
</dbReference>
<dbReference type="GO" id="GO:0015074">
    <property type="term" value="P:DNA integration"/>
    <property type="evidence" value="ECO:0007669"/>
    <property type="project" value="InterPro"/>
</dbReference>
<dbReference type="PANTHER" id="PTHR46889:SF4">
    <property type="entry name" value="TRANSPOSASE INSO FOR INSERTION SEQUENCE ELEMENT IS911B-RELATED"/>
    <property type="match status" value="1"/>
</dbReference>
<dbReference type="NCBIfam" id="NF033516">
    <property type="entry name" value="transpos_IS3"/>
    <property type="match status" value="1"/>
</dbReference>
<evidence type="ECO:0000313" key="2">
    <source>
        <dbReference type="EMBL" id="ASJ76201.1"/>
    </source>
</evidence>
<reference evidence="2 3" key="1">
    <citation type="submission" date="2016-12" db="EMBL/GenBank/DDBJ databases">
        <authorList>
            <person name="Song W.-J."/>
            <person name="Kurnit D.M."/>
        </authorList>
    </citation>
    <scope>NUCLEOTIDE SEQUENCE [LARGE SCALE GENOMIC DNA]</scope>
    <source>
        <strain evidence="2 3">IMCC3135</strain>
    </source>
</reference>
<dbReference type="PANTHER" id="PTHR46889">
    <property type="entry name" value="TRANSPOSASE INSF FOR INSERTION SEQUENCE IS3B-RELATED"/>
    <property type="match status" value="1"/>
</dbReference>
<name>A0A2Z2P161_9GAMM</name>
<dbReference type="GO" id="GO:0003676">
    <property type="term" value="F:nucleic acid binding"/>
    <property type="evidence" value="ECO:0007669"/>
    <property type="project" value="InterPro"/>
</dbReference>
<dbReference type="KEGG" id="gai:IMCC3135_30760"/>
<dbReference type="PROSITE" id="PS50994">
    <property type="entry name" value="INTEGRASE"/>
    <property type="match status" value="1"/>
</dbReference>
<gene>
    <name evidence="2" type="ORF">IMCC3135_30760</name>
</gene>
<feature type="domain" description="Integrase catalytic" evidence="1">
    <location>
        <begin position="105"/>
        <end position="267"/>
    </location>
</feature>
<protein>
    <recommendedName>
        <fullName evidence="1">Integrase catalytic domain-containing protein</fullName>
    </recommendedName>
</protein>
<dbReference type="EMBL" id="CP018632">
    <property type="protein sequence ID" value="ASJ76201.1"/>
    <property type="molecule type" value="Genomic_DNA"/>
</dbReference>
<dbReference type="InterPro" id="IPR036397">
    <property type="entry name" value="RNaseH_sf"/>
</dbReference>
<dbReference type="AlphaFoldDB" id="A0A2Z2P161"/>
<dbReference type="InterPro" id="IPR048020">
    <property type="entry name" value="Transpos_IS3"/>
</dbReference>
<dbReference type="Pfam" id="PF00665">
    <property type="entry name" value="rve"/>
    <property type="match status" value="1"/>
</dbReference>
<dbReference type="InterPro" id="IPR001584">
    <property type="entry name" value="Integrase_cat-core"/>
</dbReference>
<dbReference type="Proteomes" id="UP000250079">
    <property type="component" value="Chromosome"/>
</dbReference>
<evidence type="ECO:0000313" key="3">
    <source>
        <dbReference type="Proteomes" id="UP000250079"/>
    </source>
</evidence>
<evidence type="ECO:0000259" key="1">
    <source>
        <dbReference type="PROSITE" id="PS50994"/>
    </source>
</evidence>
<dbReference type="Gene3D" id="3.30.420.10">
    <property type="entry name" value="Ribonuclease H-like superfamily/Ribonuclease H"/>
    <property type="match status" value="1"/>
</dbReference>
<sequence length="268" mass="30801">MCKSLGVTRGRYYAWKNRAPSKRDVEDERLLAKIRQTHDASKQRYGSPRVHAQLLRKGESGIGRRRVERLMRENGLVGCATTLHRTMPGVKKHYVSVSNAVRSIDITAPDQVWVGDITYVRVNGENRYLATVMDRFTRELLGWALGRRRTCSITRRALAAARSFRGEPCYPIFHSDRGSEYLGSSFKCYLENVGITQSVNRPKRMTDNAHMESWNKSMKSEMYHRRNFGSEAALRRAIASYVDFYNEVRLHSSLDYLSPREFAAQQAA</sequence>
<dbReference type="Pfam" id="PF13333">
    <property type="entry name" value="rve_2"/>
    <property type="match status" value="1"/>
</dbReference>
<keyword evidence="3" id="KW-1185">Reference proteome</keyword>